<evidence type="ECO:0000313" key="2">
    <source>
        <dbReference type="EMBL" id="KAI7749546.1"/>
    </source>
</evidence>
<sequence length="295" mass="34095">MDRISKLPVGVIETILCLLPIHEAARTSILSREWRYRWITIPKLVFNEDMFEVSDYVSEPSVLEQTFDKPSHRKVMTTRCKLFYAIYQVLFMHEGPIHEFTLSMEVDRSCVEIDHIIRHLSKKNTVKILKLELKWVYKLPLSLFSLHKLTGLYLSGCVLDHQPSSNVFRSLTTLYLDNIRTCKKELLCLVSSCPSLKRLTILSDAGTINDGGDYTIADLIKCVPLIEYLSLMFFIFLINVDEEFDESVMGPFIPEECSDILLERLNDLEILHFCNEENELAFVKLILAKSPVLKN</sequence>
<dbReference type="Gene3D" id="3.80.10.10">
    <property type="entry name" value="Ribonuclease Inhibitor"/>
    <property type="match status" value="1"/>
</dbReference>
<feature type="non-terminal residue" evidence="2">
    <location>
        <position position="1"/>
    </location>
</feature>
<dbReference type="Pfam" id="PF24758">
    <property type="entry name" value="LRR_At5g56370"/>
    <property type="match status" value="1"/>
</dbReference>
<dbReference type="InterPro" id="IPR032675">
    <property type="entry name" value="LRR_dom_sf"/>
</dbReference>
<accession>A0AAD5GR70</accession>
<protein>
    <recommendedName>
        <fullName evidence="1">F-box/LRR-repeat protein 15/At3g58940/PEG3-like LRR domain-containing protein</fullName>
    </recommendedName>
</protein>
<organism evidence="2 3">
    <name type="scientific">Ambrosia artemisiifolia</name>
    <name type="common">Common ragweed</name>
    <dbReference type="NCBI Taxonomy" id="4212"/>
    <lineage>
        <taxon>Eukaryota</taxon>
        <taxon>Viridiplantae</taxon>
        <taxon>Streptophyta</taxon>
        <taxon>Embryophyta</taxon>
        <taxon>Tracheophyta</taxon>
        <taxon>Spermatophyta</taxon>
        <taxon>Magnoliopsida</taxon>
        <taxon>eudicotyledons</taxon>
        <taxon>Gunneridae</taxon>
        <taxon>Pentapetalae</taxon>
        <taxon>asterids</taxon>
        <taxon>campanulids</taxon>
        <taxon>Asterales</taxon>
        <taxon>Asteraceae</taxon>
        <taxon>Asteroideae</taxon>
        <taxon>Heliantheae alliance</taxon>
        <taxon>Heliantheae</taxon>
        <taxon>Ambrosia</taxon>
    </lineage>
</organism>
<gene>
    <name evidence="2" type="ORF">M8C21_021913</name>
</gene>
<evidence type="ECO:0000259" key="1">
    <source>
        <dbReference type="Pfam" id="PF24758"/>
    </source>
</evidence>
<dbReference type="SUPFAM" id="SSF52047">
    <property type="entry name" value="RNI-like"/>
    <property type="match status" value="1"/>
</dbReference>
<comment type="caution">
    <text evidence="2">The sequence shown here is derived from an EMBL/GenBank/DDBJ whole genome shotgun (WGS) entry which is preliminary data.</text>
</comment>
<dbReference type="EMBL" id="JAMZMK010006341">
    <property type="protein sequence ID" value="KAI7749546.1"/>
    <property type="molecule type" value="Genomic_DNA"/>
</dbReference>
<feature type="domain" description="F-box/LRR-repeat protein 15/At3g58940/PEG3-like LRR" evidence="1">
    <location>
        <begin position="114"/>
        <end position="205"/>
    </location>
</feature>
<dbReference type="InterPro" id="IPR036047">
    <property type="entry name" value="F-box-like_dom_sf"/>
</dbReference>
<reference evidence="2" key="1">
    <citation type="submission" date="2022-06" db="EMBL/GenBank/DDBJ databases">
        <title>Uncovering the hologenomic basis of an extraordinary plant invasion.</title>
        <authorList>
            <person name="Bieker V.C."/>
            <person name="Martin M.D."/>
            <person name="Gilbert T."/>
            <person name="Hodgins K."/>
            <person name="Battlay P."/>
            <person name="Petersen B."/>
            <person name="Wilson J."/>
        </authorList>
    </citation>
    <scope>NUCLEOTIDE SEQUENCE</scope>
    <source>
        <strain evidence="2">AA19_3_7</strain>
        <tissue evidence="2">Leaf</tissue>
    </source>
</reference>
<keyword evidence="3" id="KW-1185">Reference proteome</keyword>
<dbReference type="PANTHER" id="PTHR31639:SF315">
    <property type="entry name" value="LEUCINE-RICH REPEAT DOMAIN SUPERFAMILY, F-BOX-LIKE DOMAIN SUPERFAMILY"/>
    <property type="match status" value="1"/>
</dbReference>
<dbReference type="SUPFAM" id="SSF81383">
    <property type="entry name" value="F-box domain"/>
    <property type="match status" value="1"/>
</dbReference>
<dbReference type="PANTHER" id="PTHR31639">
    <property type="entry name" value="F-BOX PROTEIN-LIKE"/>
    <property type="match status" value="1"/>
</dbReference>
<dbReference type="Proteomes" id="UP001206925">
    <property type="component" value="Unassembled WGS sequence"/>
</dbReference>
<name>A0AAD5GR70_AMBAR</name>
<proteinExistence type="predicted"/>
<dbReference type="AlphaFoldDB" id="A0AAD5GR70"/>
<evidence type="ECO:0000313" key="3">
    <source>
        <dbReference type="Proteomes" id="UP001206925"/>
    </source>
</evidence>
<dbReference type="InterPro" id="IPR055411">
    <property type="entry name" value="LRR_FXL15/At3g58940/PEG3-like"/>
</dbReference>